<dbReference type="RefSeq" id="WP_373293206.1">
    <property type="nucleotide sequence ID" value="NZ_BMRG01000014.1"/>
</dbReference>
<dbReference type="EMBL" id="BMRG01000014">
    <property type="protein sequence ID" value="GGP74172.1"/>
    <property type="molecule type" value="Genomic_DNA"/>
</dbReference>
<accession>A0A918ATI5</accession>
<evidence type="ECO:0000313" key="1">
    <source>
        <dbReference type="EMBL" id="GGP74172.1"/>
    </source>
</evidence>
<keyword evidence="2" id="KW-1185">Reference proteome</keyword>
<organism evidence="1 2">
    <name type="scientific">Saccharothrix coeruleofusca</name>
    <dbReference type="NCBI Taxonomy" id="33919"/>
    <lineage>
        <taxon>Bacteria</taxon>
        <taxon>Bacillati</taxon>
        <taxon>Actinomycetota</taxon>
        <taxon>Actinomycetes</taxon>
        <taxon>Pseudonocardiales</taxon>
        <taxon>Pseudonocardiaceae</taxon>
        <taxon>Saccharothrix</taxon>
    </lineage>
</organism>
<gene>
    <name evidence="1" type="ORF">GCM10010185_54640</name>
</gene>
<comment type="caution">
    <text evidence="1">The sequence shown here is derived from an EMBL/GenBank/DDBJ whole genome shotgun (WGS) entry which is preliminary data.</text>
</comment>
<sequence>MPLAAAIWVYDLLTGIAGARPGTEPSRMKPLVLVDVGLTPRLLGHMPNLTALARKGRQSNLSDLGEIHL</sequence>
<proteinExistence type="predicted"/>
<reference evidence="1" key="2">
    <citation type="submission" date="2020-09" db="EMBL/GenBank/DDBJ databases">
        <authorList>
            <person name="Sun Q."/>
            <person name="Ohkuma M."/>
        </authorList>
    </citation>
    <scope>NUCLEOTIDE SEQUENCE</scope>
    <source>
        <strain evidence="1">JCM 3313</strain>
    </source>
</reference>
<reference evidence="1" key="1">
    <citation type="journal article" date="2014" name="Int. J. Syst. Evol. Microbiol.">
        <title>Complete genome sequence of Corynebacterium casei LMG S-19264T (=DSM 44701T), isolated from a smear-ripened cheese.</title>
        <authorList>
            <consortium name="US DOE Joint Genome Institute (JGI-PGF)"/>
            <person name="Walter F."/>
            <person name="Albersmeier A."/>
            <person name="Kalinowski J."/>
            <person name="Ruckert C."/>
        </authorList>
    </citation>
    <scope>NUCLEOTIDE SEQUENCE</scope>
    <source>
        <strain evidence="1">JCM 3313</strain>
    </source>
</reference>
<name>A0A918ATI5_9PSEU</name>
<dbReference type="Proteomes" id="UP000639606">
    <property type="component" value="Unassembled WGS sequence"/>
</dbReference>
<evidence type="ECO:0000313" key="2">
    <source>
        <dbReference type="Proteomes" id="UP000639606"/>
    </source>
</evidence>
<dbReference type="AlphaFoldDB" id="A0A918ATI5"/>
<protein>
    <submittedName>
        <fullName evidence="1">Uncharacterized protein</fullName>
    </submittedName>
</protein>